<proteinExistence type="predicted"/>
<evidence type="ECO:0000256" key="1">
    <source>
        <dbReference type="SAM" id="SignalP"/>
    </source>
</evidence>
<dbReference type="EMBL" id="SMOL01000695">
    <property type="protein sequence ID" value="KAB2602836.1"/>
    <property type="molecule type" value="Genomic_DNA"/>
</dbReference>
<dbReference type="Proteomes" id="UP000327157">
    <property type="component" value="Chromosome 10"/>
</dbReference>
<reference evidence="3" key="2">
    <citation type="submission" date="2019-10" db="EMBL/GenBank/DDBJ databases">
        <title>A de novo genome assembly of a pear dwarfing rootstock.</title>
        <authorList>
            <person name="Wang F."/>
            <person name="Wang J."/>
            <person name="Li S."/>
            <person name="Zhang Y."/>
            <person name="Fang M."/>
            <person name="Ma L."/>
            <person name="Zhao Y."/>
            <person name="Jiang S."/>
        </authorList>
    </citation>
    <scope>NUCLEOTIDE SEQUENCE [LARGE SCALE GENOMIC DNA]</scope>
</reference>
<keyword evidence="1" id="KW-0732">Signal</keyword>
<evidence type="ECO:0000313" key="3">
    <source>
        <dbReference type="Proteomes" id="UP000327157"/>
    </source>
</evidence>
<organism evidence="2 3">
    <name type="scientific">Pyrus ussuriensis x Pyrus communis</name>
    <dbReference type="NCBI Taxonomy" id="2448454"/>
    <lineage>
        <taxon>Eukaryota</taxon>
        <taxon>Viridiplantae</taxon>
        <taxon>Streptophyta</taxon>
        <taxon>Embryophyta</taxon>
        <taxon>Tracheophyta</taxon>
        <taxon>Spermatophyta</taxon>
        <taxon>Magnoliopsida</taxon>
        <taxon>eudicotyledons</taxon>
        <taxon>Gunneridae</taxon>
        <taxon>Pentapetalae</taxon>
        <taxon>rosids</taxon>
        <taxon>fabids</taxon>
        <taxon>Rosales</taxon>
        <taxon>Rosaceae</taxon>
        <taxon>Amygdaloideae</taxon>
        <taxon>Maleae</taxon>
        <taxon>Pyrus</taxon>
    </lineage>
</organism>
<feature type="chain" id="PRO_5024374010" evidence="1">
    <location>
        <begin position="32"/>
        <end position="186"/>
    </location>
</feature>
<gene>
    <name evidence="2" type="ORF">D8674_003841</name>
</gene>
<comment type="caution">
    <text evidence="2">The sequence shown here is derived from an EMBL/GenBank/DDBJ whole genome shotgun (WGS) entry which is preliminary data.</text>
</comment>
<accession>A0A5N5FI66</accession>
<reference evidence="2 3" key="1">
    <citation type="submission" date="2019-09" db="EMBL/GenBank/DDBJ databases">
        <authorList>
            <person name="Ou C."/>
        </authorList>
    </citation>
    <scope>NUCLEOTIDE SEQUENCE [LARGE SCALE GENOMIC DNA]</scope>
    <source>
        <strain evidence="2">S2</strain>
        <tissue evidence="2">Leaf</tissue>
    </source>
</reference>
<protein>
    <submittedName>
        <fullName evidence="2">Uncharacterized protein</fullName>
    </submittedName>
</protein>
<evidence type="ECO:0000313" key="2">
    <source>
        <dbReference type="EMBL" id="KAB2602836.1"/>
    </source>
</evidence>
<sequence>MAMGLKSIASFFLILLITFLLSCSNLALIEARPLSSSSRLSRNGTGEIESLFFKAVNNSGPSPGTGGHEVVNLTTPLGIRRALNGRLVVALFAVLDQASWLISSCHCDVVTIILQPMVFSKCFKCNIITILAKEGDSQDRGMTLKLCAPLTGPKAFVLPVKDNSMHIKMLVDEIRKRRRVCLGFVS</sequence>
<dbReference type="OrthoDB" id="910577at2759"/>
<feature type="signal peptide" evidence="1">
    <location>
        <begin position="1"/>
        <end position="31"/>
    </location>
</feature>
<dbReference type="AlphaFoldDB" id="A0A5N5FI66"/>
<reference evidence="2 3" key="3">
    <citation type="submission" date="2019-11" db="EMBL/GenBank/DDBJ databases">
        <title>A de novo genome assembly of a pear dwarfing rootstock.</title>
        <authorList>
            <person name="Wang F."/>
            <person name="Wang J."/>
            <person name="Li S."/>
            <person name="Zhang Y."/>
            <person name="Fang M."/>
            <person name="Ma L."/>
            <person name="Zhao Y."/>
            <person name="Jiang S."/>
        </authorList>
    </citation>
    <scope>NUCLEOTIDE SEQUENCE [LARGE SCALE GENOMIC DNA]</scope>
    <source>
        <strain evidence="2">S2</strain>
        <tissue evidence="2">Leaf</tissue>
    </source>
</reference>
<dbReference type="PROSITE" id="PS51257">
    <property type="entry name" value="PROKAR_LIPOPROTEIN"/>
    <property type="match status" value="1"/>
</dbReference>
<name>A0A5N5FI66_9ROSA</name>
<keyword evidence="3" id="KW-1185">Reference proteome</keyword>